<feature type="compositionally biased region" description="Polar residues" evidence="1">
    <location>
        <begin position="1"/>
        <end position="12"/>
    </location>
</feature>
<comment type="caution">
    <text evidence="2">The sequence shown here is derived from an EMBL/GenBank/DDBJ whole genome shotgun (WGS) entry which is preliminary data.</text>
</comment>
<name>A0A5B7G8I1_PORTR</name>
<dbReference type="Proteomes" id="UP000324222">
    <property type="component" value="Unassembled WGS sequence"/>
</dbReference>
<feature type="compositionally biased region" description="Low complexity" evidence="1">
    <location>
        <begin position="18"/>
        <end position="40"/>
    </location>
</feature>
<evidence type="ECO:0000313" key="3">
    <source>
        <dbReference type="Proteomes" id="UP000324222"/>
    </source>
</evidence>
<keyword evidence="3" id="KW-1185">Reference proteome</keyword>
<sequence>MLHSTLSTFNSSDIKDNSTTTPPQLPTSSSYTSHSHTIISQPSRRSRQPAWSGRCCVPCSCLERLL</sequence>
<evidence type="ECO:0000256" key="1">
    <source>
        <dbReference type="SAM" id="MobiDB-lite"/>
    </source>
</evidence>
<accession>A0A5B7G8I1</accession>
<gene>
    <name evidence="2" type="ORF">E2C01_050522</name>
</gene>
<dbReference type="EMBL" id="VSRR010014034">
    <property type="protein sequence ID" value="MPC56560.1"/>
    <property type="molecule type" value="Genomic_DNA"/>
</dbReference>
<dbReference type="AlphaFoldDB" id="A0A5B7G8I1"/>
<evidence type="ECO:0000313" key="2">
    <source>
        <dbReference type="EMBL" id="MPC56560.1"/>
    </source>
</evidence>
<reference evidence="2 3" key="1">
    <citation type="submission" date="2019-05" db="EMBL/GenBank/DDBJ databases">
        <title>Another draft genome of Portunus trituberculatus and its Hox gene families provides insights of decapod evolution.</title>
        <authorList>
            <person name="Jeong J.-H."/>
            <person name="Song I."/>
            <person name="Kim S."/>
            <person name="Choi T."/>
            <person name="Kim D."/>
            <person name="Ryu S."/>
            <person name="Kim W."/>
        </authorList>
    </citation>
    <scope>NUCLEOTIDE SEQUENCE [LARGE SCALE GENOMIC DNA]</scope>
    <source>
        <tissue evidence="2">Muscle</tissue>
    </source>
</reference>
<proteinExistence type="predicted"/>
<protein>
    <submittedName>
        <fullName evidence="2">Uncharacterized protein</fullName>
    </submittedName>
</protein>
<feature type="region of interest" description="Disordered" evidence="1">
    <location>
        <begin position="1"/>
        <end position="53"/>
    </location>
</feature>
<organism evidence="2 3">
    <name type="scientific">Portunus trituberculatus</name>
    <name type="common">Swimming crab</name>
    <name type="synonym">Neptunus trituberculatus</name>
    <dbReference type="NCBI Taxonomy" id="210409"/>
    <lineage>
        <taxon>Eukaryota</taxon>
        <taxon>Metazoa</taxon>
        <taxon>Ecdysozoa</taxon>
        <taxon>Arthropoda</taxon>
        <taxon>Crustacea</taxon>
        <taxon>Multicrustacea</taxon>
        <taxon>Malacostraca</taxon>
        <taxon>Eumalacostraca</taxon>
        <taxon>Eucarida</taxon>
        <taxon>Decapoda</taxon>
        <taxon>Pleocyemata</taxon>
        <taxon>Brachyura</taxon>
        <taxon>Eubrachyura</taxon>
        <taxon>Portunoidea</taxon>
        <taxon>Portunidae</taxon>
        <taxon>Portuninae</taxon>
        <taxon>Portunus</taxon>
    </lineage>
</organism>